<protein>
    <submittedName>
        <fullName evidence="1">Uncharacterized protein</fullName>
    </submittedName>
</protein>
<evidence type="ECO:0000313" key="2">
    <source>
        <dbReference type="Proteomes" id="UP000031620"/>
    </source>
</evidence>
<name>A0A0A1GYQ5_9LACO</name>
<reference evidence="1 2" key="1">
    <citation type="submission" date="2014-11" db="EMBL/GenBank/DDBJ databases">
        <title>Complete genome sequence and analysis of Lactobacillus hokkaidonensis LOOC260T.</title>
        <authorList>
            <person name="Tanizawa Y."/>
            <person name="Tohno M."/>
            <person name="Kaminuma E."/>
            <person name="Nakamura Y."/>
            <person name="Arita M."/>
        </authorList>
    </citation>
    <scope>NUCLEOTIDE SEQUENCE [LARGE SCALE GENOMIC DNA]</scope>
    <source>
        <strain evidence="1 2">LOOC260</strain>
    </source>
</reference>
<evidence type="ECO:0000313" key="1">
    <source>
        <dbReference type="EMBL" id="BAP86129.1"/>
    </source>
</evidence>
<dbReference type="KEGG" id="lho:LOOC260_116210"/>
<gene>
    <name evidence="1" type="ORF">LOOC260_116210</name>
</gene>
<proteinExistence type="predicted"/>
<dbReference type="EMBL" id="AP014680">
    <property type="protein sequence ID" value="BAP86129.1"/>
    <property type="molecule type" value="Genomic_DNA"/>
</dbReference>
<sequence length="46" mass="5165">MAGSAVLMIVLSIPLIALDSSRAQVTIKVLRLDKIILLFFLYKYNI</sequence>
<dbReference type="STRING" id="1291742.LOOC260_116210"/>
<dbReference type="AlphaFoldDB" id="A0A0A1GYQ5"/>
<dbReference type="Proteomes" id="UP000031620">
    <property type="component" value="Chromosome"/>
</dbReference>
<dbReference type="HOGENOM" id="CLU_3185112_0_0_9"/>
<accession>A0A0A1GYQ5</accession>
<organism evidence="1 2">
    <name type="scientific">Paucilactobacillus hokkaidonensis JCM 18461</name>
    <dbReference type="NCBI Taxonomy" id="1291742"/>
    <lineage>
        <taxon>Bacteria</taxon>
        <taxon>Bacillati</taxon>
        <taxon>Bacillota</taxon>
        <taxon>Bacilli</taxon>
        <taxon>Lactobacillales</taxon>
        <taxon>Lactobacillaceae</taxon>
        <taxon>Paucilactobacillus</taxon>
    </lineage>
</organism>